<dbReference type="EMBL" id="MCFF01000002">
    <property type="protein sequence ID" value="ORZ28380.1"/>
    <property type="molecule type" value="Genomic_DNA"/>
</dbReference>
<dbReference type="Pfam" id="PF08265">
    <property type="entry name" value="YL1_C"/>
    <property type="match status" value="1"/>
</dbReference>
<dbReference type="GeneID" id="33562136"/>
<dbReference type="InterPro" id="IPR013272">
    <property type="entry name" value="Vps72/YL1_C"/>
</dbReference>
<dbReference type="PANTHER" id="PTHR13275:SF4">
    <property type="entry name" value="VACUOLAR PROTEIN SORTING-ASSOCIATED PROTEIN 72 HOMOLOG"/>
    <property type="match status" value="1"/>
</dbReference>
<organism evidence="2 3">
    <name type="scientific">Lobosporangium transversale</name>
    <dbReference type="NCBI Taxonomy" id="64571"/>
    <lineage>
        <taxon>Eukaryota</taxon>
        <taxon>Fungi</taxon>
        <taxon>Fungi incertae sedis</taxon>
        <taxon>Mucoromycota</taxon>
        <taxon>Mortierellomycotina</taxon>
        <taxon>Mortierellomycetes</taxon>
        <taxon>Mortierellales</taxon>
        <taxon>Mortierellaceae</taxon>
        <taxon>Lobosporangium</taxon>
    </lineage>
</organism>
<evidence type="ECO:0000259" key="1">
    <source>
        <dbReference type="SMART" id="SM00993"/>
    </source>
</evidence>
<dbReference type="InParanoid" id="A0A1Y2H1F2"/>
<gene>
    <name evidence="2" type="ORF">BCR41DRAFT_287190</name>
</gene>
<feature type="non-terminal residue" evidence="2">
    <location>
        <position position="1"/>
    </location>
</feature>
<dbReference type="OrthoDB" id="78296at2759"/>
<dbReference type="GO" id="GO:0005634">
    <property type="term" value="C:nucleus"/>
    <property type="evidence" value="ECO:0007669"/>
    <property type="project" value="TreeGrafter"/>
</dbReference>
<keyword evidence="3" id="KW-1185">Reference proteome</keyword>
<sequence>ICQITGLPAKYRDPKTGIPYANKEAYKILQNVIHHGYVWSNGLNAYCHDVAQPLPKGVPAGLAEALIG</sequence>
<proteinExistence type="predicted"/>
<dbReference type="RefSeq" id="XP_021886065.1">
    <property type="nucleotide sequence ID" value="XM_022020292.1"/>
</dbReference>
<feature type="domain" description="Vps72/YL1 C-terminal" evidence="1">
    <location>
        <begin position="1"/>
        <end position="29"/>
    </location>
</feature>
<dbReference type="SMART" id="SM00993">
    <property type="entry name" value="YL1_C"/>
    <property type="match status" value="1"/>
</dbReference>
<evidence type="ECO:0000313" key="3">
    <source>
        <dbReference type="Proteomes" id="UP000193648"/>
    </source>
</evidence>
<evidence type="ECO:0000313" key="2">
    <source>
        <dbReference type="EMBL" id="ORZ28380.1"/>
    </source>
</evidence>
<protein>
    <submittedName>
        <fullName evidence="2">YL1 nuclear protein C-terminal domain-domain-containing protein</fullName>
    </submittedName>
</protein>
<reference evidence="2 3" key="1">
    <citation type="submission" date="2016-07" db="EMBL/GenBank/DDBJ databases">
        <title>Pervasive Adenine N6-methylation of Active Genes in Fungi.</title>
        <authorList>
            <consortium name="DOE Joint Genome Institute"/>
            <person name="Mondo S.J."/>
            <person name="Dannebaum R.O."/>
            <person name="Kuo R.C."/>
            <person name="Labutti K."/>
            <person name="Haridas S."/>
            <person name="Kuo A."/>
            <person name="Salamov A."/>
            <person name="Ahrendt S.R."/>
            <person name="Lipzen A."/>
            <person name="Sullivan W."/>
            <person name="Andreopoulos W.B."/>
            <person name="Clum A."/>
            <person name="Lindquist E."/>
            <person name="Daum C."/>
            <person name="Ramamoorthy G.K."/>
            <person name="Gryganskyi A."/>
            <person name="Culley D."/>
            <person name="Magnuson J.K."/>
            <person name="James T.Y."/>
            <person name="O'Malley M.A."/>
            <person name="Stajich J.E."/>
            <person name="Spatafora J.W."/>
            <person name="Visel A."/>
            <person name="Grigoriev I.V."/>
        </authorList>
    </citation>
    <scope>NUCLEOTIDE SEQUENCE [LARGE SCALE GENOMIC DNA]</scope>
    <source>
        <strain evidence="2 3">NRRL 3116</strain>
    </source>
</reference>
<dbReference type="Proteomes" id="UP000193648">
    <property type="component" value="Unassembled WGS sequence"/>
</dbReference>
<dbReference type="AlphaFoldDB" id="A0A1Y2H1F2"/>
<name>A0A1Y2H1F2_9FUNG</name>
<dbReference type="STRING" id="64571.A0A1Y2H1F2"/>
<dbReference type="PANTHER" id="PTHR13275">
    <property type="entry name" value="YL-1 PROTEIN TRANSCRIPTION FACTOR-LIKE 1"/>
    <property type="match status" value="1"/>
</dbReference>
<comment type="caution">
    <text evidence="2">The sequence shown here is derived from an EMBL/GenBank/DDBJ whole genome shotgun (WGS) entry which is preliminary data.</text>
</comment>
<accession>A0A1Y2H1F2</accession>
<feature type="non-terminal residue" evidence="2">
    <location>
        <position position="68"/>
    </location>
</feature>